<comment type="similarity">
    <text evidence="3 11">Belongs to the ALG14 family.</text>
</comment>
<keyword evidence="8 11" id="KW-1133">Transmembrane helix</keyword>
<dbReference type="PANTHER" id="PTHR12154:SF4">
    <property type="entry name" value="UDP-N-ACETYLGLUCOSAMINE TRANSFERASE SUBUNIT ALG14 HOMOLOG"/>
    <property type="match status" value="1"/>
</dbReference>
<evidence type="ECO:0000256" key="1">
    <source>
        <dbReference type="ARBA" id="ARBA00004389"/>
    </source>
</evidence>
<dbReference type="AlphaFoldDB" id="A0A1B9GMC2"/>
<comment type="subunit">
    <text evidence="4 11">Heterodimer with ALG13 to form a functional enzyme.</text>
</comment>
<comment type="function">
    <text evidence="11">Involved in protein N-glycosylation. Essential for the second step of the dolichol-linked oligosaccharide pathway. Anchors the catalytic subunit ALG13 to the ER.</text>
</comment>
<feature type="transmembrane region" description="Helical" evidence="11">
    <location>
        <begin position="93"/>
        <end position="114"/>
    </location>
</feature>
<gene>
    <name evidence="11" type="primary">ALG14</name>
    <name evidence="12" type="ORF">I316_06070</name>
</gene>
<dbReference type="Proteomes" id="UP000092666">
    <property type="component" value="Unassembled WGS sequence"/>
</dbReference>
<dbReference type="PANTHER" id="PTHR12154">
    <property type="entry name" value="GLYCOSYL TRANSFERASE-RELATED"/>
    <property type="match status" value="1"/>
</dbReference>
<dbReference type="GO" id="GO:0004577">
    <property type="term" value="F:N-acetylglucosaminyldiphosphodolichol N-acetylglucosaminyltransferase activity"/>
    <property type="evidence" value="ECO:0007669"/>
    <property type="project" value="TreeGrafter"/>
</dbReference>
<dbReference type="GO" id="GO:0031965">
    <property type="term" value="C:nuclear membrane"/>
    <property type="evidence" value="ECO:0007669"/>
    <property type="project" value="UniProtKB-SubCell"/>
</dbReference>
<evidence type="ECO:0000256" key="6">
    <source>
        <dbReference type="ARBA" id="ARBA00022692"/>
    </source>
</evidence>
<dbReference type="GO" id="GO:0043541">
    <property type="term" value="C:UDP-N-acetylglucosamine transferase complex"/>
    <property type="evidence" value="ECO:0007669"/>
    <property type="project" value="TreeGrafter"/>
</dbReference>
<reference evidence="12 13" key="1">
    <citation type="submission" date="2013-07" db="EMBL/GenBank/DDBJ databases">
        <title>The Genome Sequence of Cryptococcus heveanensis BCC8398.</title>
        <authorList>
            <consortium name="The Broad Institute Genome Sequencing Platform"/>
            <person name="Cuomo C."/>
            <person name="Litvintseva A."/>
            <person name="Chen Y."/>
            <person name="Heitman J."/>
            <person name="Sun S."/>
            <person name="Springer D."/>
            <person name="Dromer F."/>
            <person name="Young S.K."/>
            <person name="Zeng Q."/>
            <person name="Gargeya S."/>
            <person name="Fitzgerald M."/>
            <person name="Abouelleil A."/>
            <person name="Alvarado L."/>
            <person name="Berlin A.M."/>
            <person name="Chapman S.B."/>
            <person name="Dewar J."/>
            <person name="Goldberg J."/>
            <person name="Griggs A."/>
            <person name="Gujja S."/>
            <person name="Hansen M."/>
            <person name="Howarth C."/>
            <person name="Imamovic A."/>
            <person name="Larimer J."/>
            <person name="McCowan C."/>
            <person name="Murphy C."/>
            <person name="Pearson M."/>
            <person name="Priest M."/>
            <person name="Roberts A."/>
            <person name="Saif S."/>
            <person name="Shea T."/>
            <person name="Sykes S."/>
            <person name="Wortman J."/>
            <person name="Nusbaum C."/>
            <person name="Birren B."/>
        </authorList>
    </citation>
    <scope>NUCLEOTIDE SEQUENCE [LARGE SCALE GENOMIC DNA]</scope>
    <source>
        <strain evidence="12 13">BCC8398</strain>
    </source>
</reference>
<evidence type="ECO:0000256" key="3">
    <source>
        <dbReference type="ARBA" id="ARBA00009731"/>
    </source>
</evidence>
<dbReference type="InterPro" id="IPR013969">
    <property type="entry name" value="Oligosacch_biosynth_Alg14"/>
</dbReference>
<evidence type="ECO:0000256" key="2">
    <source>
        <dbReference type="ARBA" id="ARBA00004590"/>
    </source>
</evidence>
<dbReference type="GO" id="GO:0006488">
    <property type="term" value="P:dolichol-linked oligosaccharide biosynthetic process"/>
    <property type="evidence" value="ECO:0007669"/>
    <property type="project" value="InterPro"/>
</dbReference>
<evidence type="ECO:0000256" key="10">
    <source>
        <dbReference type="ARBA" id="ARBA00032062"/>
    </source>
</evidence>
<proteinExistence type="inferred from homology"/>
<organism evidence="12 13">
    <name type="scientific">Kwoniella heveanensis BCC8398</name>
    <dbReference type="NCBI Taxonomy" id="1296120"/>
    <lineage>
        <taxon>Eukaryota</taxon>
        <taxon>Fungi</taxon>
        <taxon>Dikarya</taxon>
        <taxon>Basidiomycota</taxon>
        <taxon>Agaricomycotina</taxon>
        <taxon>Tremellomycetes</taxon>
        <taxon>Tremellales</taxon>
        <taxon>Cryptococcaceae</taxon>
        <taxon>Kwoniella</taxon>
    </lineage>
</organism>
<evidence type="ECO:0000256" key="11">
    <source>
        <dbReference type="RuleBase" id="RU362127"/>
    </source>
</evidence>
<sequence length="183" mass="20259">MRTLLSTLPFERYTPRTYVYCHGDEMSLKAIALLESEKGTLTSTSSYTLLPLPRARKVGESLPSTLISATRTLFVALYRLFLLPFFQHPTRPFADVLLVNGPGTCVVLVLVSYIRRILGLRYTKIIYVESFARVKSLSLSGKLVEPFVDRLIVQWPNAGTGATSQDGGSDLGGGKVECRGWLV</sequence>
<evidence type="ECO:0000256" key="7">
    <source>
        <dbReference type="ARBA" id="ARBA00022824"/>
    </source>
</evidence>
<keyword evidence="7 11" id="KW-0256">Endoplasmic reticulum</keyword>
<name>A0A1B9GMC2_9TREE</name>
<evidence type="ECO:0000256" key="9">
    <source>
        <dbReference type="ARBA" id="ARBA00023136"/>
    </source>
</evidence>
<keyword evidence="13" id="KW-1185">Reference proteome</keyword>
<dbReference type="OrthoDB" id="17098at2759"/>
<dbReference type="Pfam" id="PF08660">
    <property type="entry name" value="Alg14"/>
    <property type="match status" value="1"/>
</dbReference>
<protein>
    <recommendedName>
        <fullName evidence="5 11">UDP-N-acetylglucosamine transferase subunit ALG14</fullName>
    </recommendedName>
    <alternativeName>
        <fullName evidence="10 11">Asparagine-linked glycosylation protein 14</fullName>
    </alternativeName>
</protein>
<dbReference type="Gene3D" id="3.40.50.2000">
    <property type="entry name" value="Glycogen Phosphorylase B"/>
    <property type="match status" value="1"/>
</dbReference>
<keyword evidence="6 11" id="KW-0812">Transmembrane</keyword>
<reference evidence="13" key="2">
    <citation type="submission" date="2013-12" db="EMBL/GenBank/DDBJ databases">
        <title>Evolution of pathogenesis and genome organization in the Tremellales.</title>
        <authorList>
            <person name="Cuomo C."/>
            <person name="Litvintseva A."/>
            <person name="Heitman J."/>
            <person name="Chen Y."/>
            <person name="Sun S."/>
            <person name="Springer D."/>
            <person name="Dromer F."/>
            <person name="Young S."/>
            <person name="Zeng Q."/>
            <person name="Chapman S."/>
            <person name="Gujja S."/>
            <person name="Saif S."/>
            <person name="Birren B."/>
        </authorList>
    </citation>
    <scope>NUCLEOTIDE SEQUENCE [LARGE SCALE GENOMIC DNA]</scope>
    <source>
        <strain evidence="13">BCC8398</strain>
    </source>
</reference>
<keyword evidence="9 11" id="KW-0472">Membrane</keyword>
<dbReference type="STRING" id="1296120.A0A1B9GMC2"/>
<accession>A0A1B9GMC2</accession>
<evidence type="ECO:0000256" key="5">
    <source>
        <dbReference type="ARBA" id="ARBA00017467"/>
    </source>
</evidence>
<evidence type="ECO:0000313" key="12">
    <source>
        <dbReference type="EMBL" id="OCF32156.1"/>
    </source>
</evidence>
<keyword evidence="12" id="KW-0808">Transferase</keyword>
<comment type="subcellular location">
    <subcellularLocation>
        <location evidence="1 11">Endoplasmic reticulum membrane</location>
        <topology evidence="1 11">Single-pass membrane protein</topology>
    </subcellularLocation>
    <subcellularLocation>
        <location evidence="2">Nucleus membrane</location>
        <topology evidence="2">Single-pass membrane protein</topology>
    </subcellularLocation>
</comment>
<dbReference type="EMBL" id="KI669510">
    <property type="protein sequence ID" value="OCF32156.1"/>
    <property type="molecule type" value="Genomic_DNA"/>
</dbReference>
<evidence type="ECO:0000256" key="4">
    <source>
        <dbReference type="ARBA" id="ARBA00011335"/>
    </source>
</evidence>
<evidence type="ECO:0000313" key="13">
    <source>
        <dbReference type="Proteomes" id="UP000092666"/>
    </source>
</evidence>
<evidence type="ECO:0000256" key="8">
    <source>
        <dbReference type="ARBA" id="ARBA00022989"/>
    </source>
</evidence>